<feature type="region of interest" description="Disordered" evidence="1">
    <location>
        <begin position="1"/>
        <end position="29"/>
    </location>
</feature>
<dbReference type="Pfam" id="PF00249">
    <property type="entry name" value="Myb_DNA-binding"/>
    <property type="match status" value="1"/>
</dbReference>
<comment type="caution">
    <text evidence="4">The sequence shown here is derived from an EMBL/GenBank/DDBJ whole genome shotgun (WGS) entry which is preliminary data.</text>
</comment>
<evidence type="ECO:0000259" key="3">
    <source>
        <dbReference type="PROSITE" id="PS51294"/>
    </source>
</evidence>
<dbReference type="InterPro" id="IPR017930">
    <property type="entry name" value="Myb_dom"/>
</dbReference>
<sequence>MPSSDIHVKLPASPPPQGSIAPHTTPDAATEHRIGAWTGEELNVLFQHVIHHGKTDWEHAVPGRTANQSRQQWKNSLEHQITQFIKDHKHDAHHKHGAQQ</sequence>
<dbReference type="InterPro" id="IPR001005">
    <property type="entry name" value="SANT/Myb"/>
</dbReference>
<dbReference type="AlphaFoldDB" id="A0A427XNY7"/>
<protein>
    <submittedName>
        <fullName evidence="4">Uncharacterized protein</fullName>
    </submittedName>
</protein>
<evidence type="ECO:0000313" key="4">
    <source>
        <dbReference type="EMBL" id="RSH80629.1"/>
    </source>
</evidence>
<dbReference type="RefSeq" id="XP_028475576.1">
    <property type="nucleotide sequence ID" value="XM_028624504.1"/>
</dbReference>
<evidence type="ECO:0000259" key="2">
    <source>
        <dbReference type="PROSITE" id="PS50090"/>
    </source>
</evidence>
<name>A0A427XNY7_9TREE</name>
<dbReference type="Gene3D" id="1.10.10.60">
    <property type="entry name" value="Homeodomain-like"/>
    <property type="match status" value="1"/>
</dbReference>
<dbReference type="GeneID" id="39593756"/>
<dbReference type="PROSITE" id="PS50090">
    <property type="entry name" value="MYB_LIKE"/>
    <property type="match status" value="1"/>
</dbReference>
<organism evidence="4 5">
    <name type="scientific">Apiotrichum porosum</name>
    <dbReference type="NCBI Taxonomy" id="105984"/>
    <lineage>
        <taxon>Eukaryota</taxon>
        <taxon>Fungi</taxon>
        <taxon>Dikarya</taxon>
        <taxon>Basidiomycota</taxon>
        <taxon>Agaricomycotina</taxon>
        <taxon>Tremellomycetes</taxon>
        <taxon>Trichosporonales</taxon>
        <taxon>Trichosporonaceae</taxon>
        <taxon>Apiotrichum</taxon>
    </lineage>
</organism>
<evidence type="ECO:0000256" key="1">
    <source>
        <dbReference type="SAM" id="MobiDB-lite"/>
    </source>
</evidence>
<dbReference type="OrthoDB" id="2143914at2759"/>
<dbReference type="Proteomes" id="UP000279236">
    <property type="component" value="Unassembled WGS sequence"/>
</dbReference>
<feature type="domain" description="Myb-like" evidence="2">
    <location>
        <begin position="29"/>
        <end position="77"/>
    </location>
</feature>
<proteinExistence type="predicted"/>
<dbReference type="InterPro" id="IPR009057">
    <property type="entry name" value="Homeodomain-like_sf"/>
</dbReference>
<keyword evidence="5" id="KW-1185">Reference proteome</keyword>
<reference evidence="4 5" key="1">
    <citation type="submission" date="2018-11" db="EMBL/GenBank/DDBJ databases">
        <title>Genome sequence of Apiotrichum porosum DSM 27194.</title>
        <authorList>
            <person name="Aliyu H."/>
            <person name="Gorte O."/>
            <person name="Ochsenreither K."/>
        </authorList>
    </citation>
    <scope>NUCLEOTIDE SEQUENCE [LARGE SCALE GENOMIC DNA]</scope>
    <source>
        <strain evidence="4 5">DSM 27194</strain>
    </source>
</reference>
<dbReference type="PROSITE" id="PS51294">
    <property type="entry name" value="HTH_MYB"/>
    <property type="match status" value="1"/>
</dbReference>
<dbReference type="CDD" id="cd00167">
    <property type="entry name" value="SANT"/>
    <property type="match status" value="1"/>
</dbReference>
<dbReference type="SUPFAM" id="SSF46689">
    <property type="entry name" value="Homeodomain-like"/>
    <property type="match status" value="1"/>
</dbReference>
<feature type="domain" description="HTH myb-type" evidence="3">
    <location>
        <begin position="29"/>
        <end position="81"/>
    </location>
</feature>
<evidence type="ECO:0000313" key="5">
    <source>
        <dbReference type="Proteomes" id="UP000279236"/>
    </source>
</evidence>
<accession>A0A427XNY7</accession>
<dbReference type="EMBL" id="RSCE01000008">
    <property type="protein sequence ID" value="RSH80629.1"/>
    <property type="molecule type" value="Genomic_DNA"/>
</dbReference>
<gene>
    <name evidence="4" type="ORF">EHS24_009213</name>
</gene>